<name>H9G447_ANOCA</name>
<dbReference type="RefSeq" id="XP_008119594.1">
    <property type="nucleotide sequence ID" value="XM_008121387.3"/>
</dbReference>
<dbReference type="SUPFAM" id="SSF55811">
    <property type="entry name" value="Nudix"/>
    <property type="match status" value="1"/>
</dbReference>
<evidence type="ECO:0000256" key="4">
    <source>
        <dbReference type="ARBA" id="ARBA00022842"/>
    </source>
</evidence>
<reference evidence="6" key="2">
    <citation type="submission" date="2025-08" db="UniProtKB">
        <authorList>
            <consortium name="Ensembl"/>
        </authorList>
    </citation>
    <scope>IDENTIFICATION</scope>
</reference>
<dbReference type="GeneID" id="100564747"/>
<sequence length="294" mass="32604">MEKIDPEISLLFQCPSPKGITEAQVQAELSPLYDRRPLLGDQLQIEATWAERCKQNPWLFDGDKFRLHSVKLDETALTFLLGLTSYKDFVGTNLADGAARLQQRGWEDFGDRHAYLAQPLGVGAMLHTADDKFVFLKRSLLVGEAPEKVDIPGGHPEPQVVKGSTSLEGPICHQDLPGNLVVQELFSSVLREIQDEVNLPSPTLSSPVLLGIARNETSAGRCSVEFYVRCSLMSEEVRHYYAIGGPEAQESTSIIFVNREDVLTMEQNGELWKELCPSAKGAVRLYSVVMGKCQ</sequence>
<evidence type="ECO:0000259" key="5">
    <source>
        <dbReference type="PROSITE" id="PS51462"/>
    </source>
</evidence>
<dbReference type="KEGG" id="acs:100564747"/>
<evidence type="ECO:0000313" key="7">
    <source>
        <dbReference type="Proteomes" id="UP000001646"/>
    </source>
</evidence>
<dbReference type="Ensembl" id="ENSACAT00000000661.4">
    <property type="protein sequence ID" value="ENSACAP00000000641.3"/>
    <property type="gene ID" value="ENSACAG00000000727.4"/>
</dbReference>
<dbReference type="AlphaFoldDB" id="H9G447"/>
<protein>
    <recommendedName>
        <fullName evidence="5">Nudix hydrolase domain-containing protein</fullName>
    </recommendedName>
</protein>
<keyword evidence="3" id="KW-0378">Hydrolase</keyword>
<evidence type="ECO:0000256" key="2">
    <source>
        <dbReference type="ARBA" id="ARBA00022723"/>
    </source>
</evidence>
<dbReference type="GO" id="GO:0052751">
    <property type="term" value="F:GDP-mannose hydrolase activity"/>
    <property type="evidence" value="ECO:0000318"/>
    <property type="project" value="GO_Central"/>
</dbReference>
<dbReference type="STRING" id="28377.ENSACAP00000000641"/>
<dbReference type="InParanoid" id="H9G447"/>
<dbReference type="Proteomes" id="UP000001646">
    <property type="component" value="Unplaced"/>
</dbReference>
<comment type="cofactor">
    <cofactor evidence="1">
        <name>Mg(2+)</name>
        <dbReference type="ChEBI" id="CHEBI:18420"/>
    </cofactor>
</comment>
<dbReference type="PROSITE" id="PS51462">
    <property type="entry name" value="NUDIX"/>
    <property type="match status" value="1"/>
</dbReference>
<dbReference type="Bgee" id="ENSACAG00000000727">
    <property type="expression patterns" value="Expressed in ovary and 10 other cell types or tissues"/>
</dbReference>
<feature type="domain" description="Nudix hydrolase" evidence="5">
    <location>
        <begin position="117"/>
        <end position="289"/>
    </location>
</feature>
<keyword evidence="4" id="KW-0460">Magnesium</keyword>
<dbReference type="RefSeq" id="XP_062821167.1">
    <property type="nucleotide sequence ID" value="XM_062965097.1"/>
</dbReference>
<dbReference type="FunFam" id="3.90.79.10:FF:000087">
    <property type="entry name" value="Nudix (nucleoside diphosphate linked moiety X)-type motif 22"/>
    <property type="match status" value="1"/>
</dbReference>
<gene>
    <name evidence="6" type="primary">nudt22</name>
</gene>
<dbReference type="eggNOG" id="ENOG502QRSW">
    <property type="taxonomic scope" value="Eukaryota"/>
</dbReference>
<dbReference type="OrthoDB" id="242473at2759"/>
<dbReference type="RefSeq" id="XP_062821166.1">
    <property type="nucleotide sequence ID" value="XM_062965096.1"/>
</dbReference>
<dbReference type="InterPro" id="IPR055295">
    <property type="entry name" value="NUDT22/NUDT9-like"/>
</dbReference>
<dbReference type="GeneTree" id="ENSGT00390000017869"/>
<dbReference type="HOGENOM" id="CLU_061819_1_0_1"/>
<reference evidence="6" key="3">
    <citation type="submission" date="2025-09" db="UniProtKB">
        <authorList>
            <consortium name="Ensembl"/>
        </authorList>
    </citation>
    <scope>IDENTIFICATION</scope>
</reference>
<reference evidence="6" key="1">
    <citation type="submission" date="2009-12" db="EMBL/GenBank/DDBJ databases">
        <title>The Genome Sequence of Anolis carolinensis (Green Anole Lizard).</title>
        <authorList>
            <consortium name="The Genome Sequencing Platform"/>
            <person name="Di Palma F."/>
            <person name="Alfoldi J."/>
            <person name="Heiman D."/>
            <person name="Young S."/>
            <person name="Grabherr M."/>
            <person name="Johnson J."/>
            <person name="Lander E.S."/>
            <person name="Lindblad-Toh K."/>
        </authorList>
    </citation>
    <scope>NUCLEOTIDE SEQUENCE [LARGE SCALE GENOMIC DNA]</scope>
    <source>
        <strain evidence="6">JBL SC #1</strain>
    </source>
</reference>
<keyword evidence="7" id="KW-1185">Reference proteome</keyword>
<evidence type="ECO:0000256" key="1">
    <source>
        <dbReference type="ARBA" id="ARBA00001946"/>
    </source>
</evidence>
<evidence type="ECO:0000256" key="3">
    <source>
        <dbReference type="ARBA" id="ARBA00022801"/>
    </source>
</evidence>
<dbReference type="PANTHER" id="PTHR31835">
    <property type="entry name" value="URIDINE DIPHOSPHATE GLUCOSE PYROPHOSPHATASE"/>
    <property type="match status" value="1"/>
</dbReference>
<dbReference type="GO" id="GO:0046872">
    <property type="term" value="F:metal ion binding"/>
    <property type="evidence" value="ECO:0007669"/>
    <property type="project" value="UniProtKB-KW"/>
</dbReference>
<dbReference type="InterPro" id="IPR000086">
    <property type="entry name" value="NUDIX_hydrolase_dom"/>
</dbReference>
<proteinExistence type="predicted"/>
<organism evidence="6 7">
    <name type="scientific">Anolis carolinensis</name>
    <name type="common">Green anole</name>
    <name type="synonym">American chameleon</name>
    <dbReference type="NCBI Taxonomy" id="28377"/>
    <lineage>
        <taxon>Eukaryota</taxon>
        <taxon>Metazoa</taxon>
        <taxon>Chordata</taxon>
        <taxon>Craniata</taxon>
        <taxon>Vertebrata</taxon>
        <taxon>Euteleostomi</taxon>
        <taxon>Lepidosauria</taxon>
        <taxon>Squamata</taxon>
        <taxon>Bifurcata</taxon>
        <taxon>Unidentata</taxon>
        <taxon>Episquamata</taxon>
        <taxon>Toxicofera</taxon>
        <taxon>Iguania</taxon>
        <taxon>Dactyloidae</taxon>
        <taxon>Anolis</taxon>
    </lineage>
</organism>
<evidence type="ECO:0000313" key="6">
    <source>
        <dbReference type="Ensembl" id="ENSACAP00000000641.3"/>
    </source>
</evidence>
<accession>H9G447</accession>
<dbReference type="CTD" id="84304"/>
<keyword evidence="2" id="KW-0479">Metal-binding</keyword>
<dbReference type="Gene3D" id="3.90.79.10">
    <property type="entry name" value="Nucleoside Triphosphate Pyrophosphohydrolase"/>
    <property type="match status" value="1"/>
</dbReference>
<dbReference type="InterPro" id="IPR015797">
    <property type="entry name" value="NUDIX_hydrolase-like_dom_sf"/>
</dbReference>
<dbReference type="PANTHER" id="PTHR31835:SF1">
    <property type="entry name" value="URIDINE DIPHOSPHATE GLUCOSE PYROPHOSPHATASE NUDT22"/>
    <property type="match status" value="1"/>
</dbReference>